<comment type="caution">
    <text evidence="1">The sequence shown here is derived from an EMBL/GenBank/DDBJ whole genome shotgun (WGS) entry which is preliminary data.</text>
</comment>
<dbReference type="AlphaFoldDB" id="A0A2N5GGM9"/>
<organism evidence="1 3">
    <name type="scientific">Bacillus canaveralius</name>
    <dbReference type="NCBI Taxonomy" id="1403243"/>
    <lineage>
        <taxon>Bacteria</taxon>
        <taxon>Bacillati</taxon>
        <taxon>Bacillota</taxon>
        <taxon>Bacilli</taxon>
        <taxon>Bacillales</taxon>
        <taxon>Bacillaceae</taxon>
        <taxon>Bacillus</taxon>
    </lineage>
</organism>
<evidence type="ECO:0000313" key="4">
    <source>
        <dbReference type="Proteomes" id="UP000235114"/>
    </source>
</evidence>
<dbReference type="Proteomes" id="UP000235114">
    <property type="component" value="Unassembled WGS sequence"/>
</dbReference>
<gene>
    <name evidence="1" type="ORF">CU635_20660</name>
    <name evidence="2" type="ORF">CVD25_13280</name>
</gene>
<name>A0A2N5GGM9_9BACI</name>
<evidence type="ECO:0000313" key="2">
    <source>
        <dbReference type="EMBL" id="PLR96020.1"/>
    </source>
</evidence>
<sequence>MGNILHLRKHGRQLLCFDLILSIIDQYAPVLTIIMRNVTEAIRKKRWIILRAWRNMIAARLGKICKAQGLRARTLKIPLLLGTIL</sequence>
<dbReference type="Proteomes" id="UP000234951">
    <property type="component" value="Unassembled WGS sequence"/>
</dbReference>
<protein>
    <submittedName>
        <fullName evidence="1">Uncharacterized protein</fullName>
    </submittedName>
</protein>
<reference evidence="1 3" key="1">
    <citation type="submission" date="2017-11" db="EMBL/GenBank/DDBJ databases">
        <title>Comparitive Functional Genomics of Dry Heat Resistant strains isolated from the Viking Spacecraft.</title>
        <authorList>
            <person name="Seuylemezian A."/>
            <person name="Cooper K."/>
            <person name="Vaishampayan P."/>
        </authorList>
    </citation>
    <scope>NUCLEOTIDE SEQUENCE [LARGE SCALE GENOMIC DNA]</scope>
    <source>
        <strain evidence="1 3">M4.6</strain>
    </source>
</reference>
<dbReference type="EMBL" id="PGVA01000070">
    <property type="protein sequence ID" value="PLR79891.1"/>
    <property type="molecule type" value="Genomic_DNA"/>
</dbReference>
<dbReference type="EMBL" id="PGVD01000034">
    <property type="protein sequence ID" value="PLR96020.1"/>
    <property type="molecule type" value="Genomic_DNA"/>
</dbReference>
<accession>A0A2N5GGM9</accession>
<proteinExistence type="predicted"/>
<keyword evidence="4" id="KW-1185">Reference proteome</keyword>
<evidence type="ECO:0000313" key="3">
    <source>
        <dbReference type="Proteomes" id="UP000234951"/>
    </source>
</evidence>
<evidence type="ECO:0000313" key="1">
    <source>
        <dbReference type="EMBL" id="PLR79891.1"/>
    </source>
</evidence>
<reference evidence="2 4" key="2">
    <citation type="submission" date="2017-12" db="EMBL/GenBank/DDBJ databases">
        <title>Comparative Functional Genomics of Dry Heat Resistant strains isolated from the Viking Spacecraft.</title>
        <authorList>
            <person name="Seuylemezian A."/>
            <person name="Cooper K."/>
            <person name="Vaishampayan P."/>
        </authorList>
    </citation>
    <scope>NUCLEOTIDE SEQUENCE [LARGE SCALE GENOMIC DNA]</scope>
    <source>
        <strain evidence="2 4">ATCC 29669</strain>
    </source>
</reference>